<dbReference type="Proteomes" id="UP000440367">
    <property type="component" value="Unassembled WGS sequence"/>
</dbReference>
<dbReference type="Proteomes" id="UP000488956">
    <property type="component" value="Unassembled WGS sequence"/>
</dbReference>
<dbReference type="EMBL" id="QXGD01002351">
    <property type="protein sequence ID" value="KAE9189841.1"/>
    <property type="molecule type" value="Genomic_DNA"/>
</dbReference>
<protein>
    <recommendedName>
        <fullName evidence="22">RxLR effector protein</fullName>
    </recommendedName>
</protein>
<evidence type="ECO:0000313" key="4">
    <source>
        <dbReference type="EMBL" id="KAE9077805.1"/>
    </source>
</evidence>
<evidence type="ECO:0000313" key="21">
    <source>
        <dbReference type="Proteomes" id="UP000488956"/>
    </source>
</evidence>
<dbReference type="EMBL" id="QXGE01002341">
    <property type="protein sequence ID" value="KAE9282733.1"/>
    <property type="molecule type" value="Genomic_DNA"/>
</dbReference>
<gene>
    <name evidence="10" type="ORF">PF001_g23165</name>
    <name evidence="9" type="ORF">PF002_g24938</name>
    <name evidence="8" type="ORF">PF004_g22778</name>
    <name evidence="7" type="ORF">PF005_g23919</name>
    <name evidence="6" type="ORF">PF006_g23277</name>
    <name evidence="5" type="ORF">PF007_g23999</name>
    <name evidence="11" type="ORF">PF008_g23562</name>
    <name evidence="2" type="ORF">PF009_g24766</name>
    <name evidence="4" type="ORF">PF010_g23374</name>
    <name evidence="3" type="ORF">PF011_g22687</name>
</gene>
<accession>A0A6A3W4H0</accession>
<organism evidence="7 13">
    <name type="scientific">Phytophthora fragariae</name>
    <dbReference type="NCBI Taxonomy" id="53985"/>
    <lineage>
        <taxon>Eukaryota</taxon>
        <taxon>Sar</taxon>
        <taxon>Stramenopiles</taxon>
        <taxon>Oomycota</taxon>
        <taxon>Peronosporomycetes</taxon>
        <taxon>Peronosporales</taxon>
        <taxon>Peronosporaceae</taxon>
        <taxon>Phytophthora</taxon>
    </lineage>
</organism>
<evidence type="ECO:0000313" key="13">
    <source>
        <dbReference type="Proteomes" id="UP000433483"/>
    </source>
</evidence>
<dbReference type="EMBL" id="QXFY01002391">
    <property type="protein sequence ID" value="KAE9298191.1"/>
    <property type="molecule type" value="Genomic_DNA"/>
</dbReference>
<evidence type="ECO:0000313" key="16">
    <source>
        <dbReference type="Proteomes" id="UP000440732"/>
    </source>
</evidence>
<evidence type="ECO:0000313" key="19">
    <source>
        <dbReference type="Proteomes" id="UP000476176"/>
    </source>
</evidence>
<evidence type="ECO:0000313" key="5">
    <source>
        <dbReference type="EMBL" id="KAE9078092.1"/>
    </source>
</evidence>
<evidence type="ECO:0000313" key="18">
    <source>
        <dbReference type="Proteomes" id="UP000460718"/>
    </source>
</evidence>
<evidence type="ECO:0000313" key="17">
    <source>
        <dbReference type="Proteomes" id="UP000441208"/>
    </source>
</evidence>
<evidence type="ECO:0000256" key="1">
    <source>
        <dbReference type="SAM" id="SignalP"/>
    </source>
</evidence>
<name>A0A6A3W4H0_9STRA</name>
<evidence type="ECO:0000313" key="7">
    <source>
        <dbReference type="EMBL" id="KAE9178828.1"/>
    </source>
</evidence>
<evidence type="ECO:0000313" key="9">
    <source>
        <dbReference type="EMBL" id="KAE9189841.1"/>
    </source>
</evidence>
<dbReference type="EMBL" id="QXFX01002362">
    <property type="protein sequence ID" value="KAE9077805.1"/>
    <property type="molecule type" value="Genomic_DNA"/>
</dbReference>
<reference evidence="12 13" key="1">
    <citation type="submission" date="2018-08" db="EMBL/GenBank/DDBJ databases">
        <title>Genomic investigation of the strawberry pathogen Phytophthora fragariae indicates pathogenicity is determined by transcriptional variation in three key races.</title>
        <authorList>
            <person name="Adams T.M."/>
            <person name="Armitage A.D."/>
            <person name="Sobczyk M.K."/>
            <person name="Bates H.J."/>
            <person name="Dunwell J.M."/>
            <person name="Nellist C.F."/>
            <person name="Harrison R.J."/>
        </authorList>
    </citation>
    <scope>NUCLEOTIDE SEQUENCE [LARGE SCALE GENOMIC DNA]</scope>
    <source>
        <strain evidence="10 14">A4</strain>
        <strain evidence="9 15">BC-1</strain>
        <strain evidence="8 19">BC-23</strain>
        <strain evidence="7 13">NOV-27</strain>
        <strain evidence="6 16">NOV-5</strain>
        <strain evidence="5 17">NOV-71</strain>
        <strain evidence="11 20">NOV-77</strain>
        <strain evidence="2 12">NOV-9</strain>
        <strain evidence="4 21">ONT-3</strain>
        <strain evidence="3 18">SCRP245</strain>
    </source>
</reference>
<evidence type="ECO:0000313" key="10">
    <source>
        <dbReference type="EMBL" id="KAE9282733.1"/>
    </source>
</evidence>
<dbReference type="Proteomes" id="UP000486351">
    <property type="component" value="Unassembled WGS sequence"/>
</dbReference>
<dbReference type="EMBL" id="QXFZ01002342">
    <property type="protein sequence ID" value="KAE9078092.1"/>
    <property type="molecule type" value="Genomic_DNA"/>
</dbReference>
<evidence type="ECO:0000313" key="2">
    <source>
        <dbReference type="EMBL" id="KAE8925018.1"/>
    </source>
</evidence>
<dbReference type="Proteomes" id="UP000437068">
    <property type="component" value="Unassembled WGS sequence"/>
</dbReference>
<dbReference type="EMBL" id="QXGA01002379">
    <property type="protein sequence ID" value="KAE9098821.1"/>
    <property type="molecule type" value="Genomic_DNA"/>
</dbReference>
<dbReference type="Proteomes" id="UP000460718">
    <property type="component" value="Unassembled WGS sequence"/>
</dbReference>
<keyword evidence="13" id="KW-1185">Reference proteome</keyword>
<comment type="caution">
    <text evidence="7">The sequence shown here is derived from an EMBL/GenBank/DDBJ whole genome shotgun (WGS) entry which is preliminary data.</text>
</comment>
<proteinExistence type="predicted"/>
<feature type="signal peptide" evidence="1">
    <location>
        <begin position="1"/>
        <end position="20"/>
    </location>
</feature>
<dbReference type="EMBL" id="QXFW01002313">
    <property type="protein sequence ID" value="KAE8979827.1"/>
    <property type="molecule type" value="Genomic_DNA"/>
</dbReference>
<dbReference type="AlphaFoldDB" id="A0A6A3W4H0"/>
<evidence type="ECO:0000313" key="3">
    <source>
        <dbReference type="EMBL" id="KAE8979827.1"/>
    </source>
</evidence>
<dbReference type="Proteomes" id="UP000429523">
    <property type="component" value="Unassembled WGS sequence"/>
</dbReference>
<evidence type="ECO:0008006" key="22">
    <source>
        <dbReference type="Google" id="ProtNLM"/>
    </source>
</evidence>
<evidence type="ECO:0000313" key="6">
    <source>
        <dbReference type="EMBL" id="KAE9098821.1"/>
    </source>
</evidence>
<evidence type="ECO:0000313" key="14">
    <source>
        <dbReference type="Proteomes" id="UP000437068"/>
    </source>
</evidence>
<evidence type="ECO:0000313" key="8">
    <source>
        <dbReference type="EMBL" id="KAE9187491.1"/>
    </source>
</evidence>
<feature type="chain" id="PRO_5036380784" description="RxLR effector protein" evidence="1">
    <location>
        <begin position="21"/>
        <end position="67"/>
    </location>
</feature>
<evidence type="ECO:0000313" key="12">
    <source>
        <dbReference type="Proteomes" id="UP000429523"/>
    </source>
</evidence>
<dbReference type="EMBL" id="QXGB01002350">
    <property type="protein sequence ID" value="KAE9178828.1"/>
    <property type="molecule type" value="Genomic_DNA"/>
</dbReference>
<dbReference type="Proteomes" id="UP000440732">
    <property type="component" value="Unassembled WGS sequence"/>
</dbReference>
<dbReference type="Proteomes" id="UP000433483">
    <property type="component" value="Unassembled WGS sequence"/>
</dbReference>
<evidence type="ECO:0000313" key="11">
    <source>
        <dbReference type="EMBL" id="KAE9298191.1"/>
    </source>
</evidence>
<evidence type="ECO:0000313" key="15">
    <source>
        <dbReference type="Proteomes" id="UP000440367"/>
    </source>
</evidence>
<dbReference type="EMBL" id="QXGF01002363">
    <property type="protein sequence ID" value="KAE8925018.1"/>
    <property type="molecule type" value="Genomic_DNA"/>
</dbReference>
<dbReference type="Proteomes" id="UP000441208">
    <property type="component" value="Unassembled WGS sequence"/>
</dbReference>
<evidence type="ECO:0000313" key="20">
    <source>
        <dbReference type="Proteomes" id="UP000486351"/>
    </source>
</evidence>
<keyword evidence="1" id="KW-0732">Signal</keyword>
<sequence length="67" mass="7737">MRRYPSVVAFPLLVLQTCTCLSRVGAPTTACPIQPPQTQTLCREQAERFDFEPSFNQKDPYNVKHFY</sequence>
<dbReference type="EMBL" id="QXGC01002334">
    <property type="protein sequence ID" value="KAE9187491.1"/>
    <property type="molecule type" value="Genomic_DNA"/>
</dbReference>
<dbReference type="Proteomes" id="UP000476176">
    <property type="component" value="Unassembled WGS sequence"/>
</dbReference>